<protein>
    <recommendedName>
        <fullName evidence="5">UspA domain-containing protein</fullName>
    </recommendedName>
</protein>
<keyword evidence="7" id="KW-1185">Reference proteome</keyword>
<evidence type="ECO:0000256" key="4">
    <source>
        <dbReference type="SAM" id="MobiDB-lite"/>
    </source>
</evidence>
<evidence type="ECO:0000313" key="7">
    <source>
        <dbReference type="Proteomes" id="UP000658656"/>
    </source>
</evidence>
<evidence type="ECO:0000313" key="6">
    <source>
        <dbReference type="EMBL" id="GHF60751.1"/>
    </source>
</evidence>
<dbReference type="PANTHER" id="PTHR46268:SF27">
    <property type="entry name" value="UNIVERSAL STRESS PROTEIN RV2623"/>
    <property type="match status" value="1"/>
</dbReference>
<evidence type="ECO:0000256" key="2">
    <source>
        <dbReference type="ARBA" id="ARBA00022741"/>
    </source>
</evidence>
<evidence type="ECO:0000256" key="1">
    <source>
        <dbReference type="ARBA" id="ARBA00008791"/>
    </source>
</evidence>
<reference evidence="6" key="2">
    <citation type="submission" date="2020-09" db="EMBL/GenBank/DDBJ databases">
        <authorList>
            <person name="Sun Q."/>
            <person name="Zhou Y."/>
        </authorList>
    </citation>
    <scope>NUCLEOTIDE SEQUENCE</scope>
    <source>
        <strain evidence="6">CGMCC 4.7679</strain>
    </source>
</reference>
<gene>
    <name evidence="6" type="ORF">GCM10017566_37610</name>
</gene>
<sequence length="367" mass="36420">MTQMASQSPIVVGADHSPAALRAVHWAAREARRRGVPLRIVRAGVNGAAPSAASGDGSVAGVLAGRSTAASGADNAAGEAAAGVPGHGGVGGRGAVGGPVFERTEGAEAGQMGGGSLPGKAAAEGANSGGGPVAGKGAAEVAQVRGGVWAGSRPLPGDVDRVLMGVAVTEVVSAGSPLKVLLAEAEAARMVVLGPVGDGEVPGVPVGSLPSRLAGYAACPVAVVRDGGDGPVVVGIDGGPASEAVLDAAFDEAASRRVPLVAVHAWSDAEFEDGPRYVGWEPVAEAENRVLGENLTAWQEKYPDVTLRRIAVRARPRHLLLEWSRRAQLVVIGARGRGGFDGLPLGSAAQALVQYGHGAVLVVPSAG</sequence>
<accession>A0A8H9J1I2</accession>
<feature type="compositionally biased region" description="Gly residues" evidence="4">
    <location>
        <begin position="85"/>
        <end position="97"/>
    </location>
</feature>
<organism evidence="6 7">
    <name type="scientific">Amycolatopsis bartoniae</name>
    <dbReference type="NCBI Taxonomy" id="941986"/>
    <lineage>
        <taxon>Bacteria</taxon>
        <taxon>Bacillati</taxon>
        <taxon>Actinomycetota</taxon>
        <taxon>Actinomycetes</taxon>
        <taxon>Pseudonocardiales</taxon>
        <taxon>Pseudonocardiaceae</taxon>
        <taxon>Amycolatopsis</taxon>
    </lineage>
</organism>
<dbReference type="Proteomes" id="UP000658656">
    <property type="component" value="Unassembled WGS sequence"/>
</dbReference>
<keyword evidence="3" id="KW-0067">ATP-binding</keyword>
<dbReference type="RefSeq" id="WP_145937732.1">
    <property type="nucleotide sequence ID" value="NZ_VJZB01000065.1"/>
</dbReference>
<feature type="domain" description="UspA" evidence="5">
    <location>
        <begin position="167"/>
        <end position="225"/>
    </location>
</feature>
<feature type="domain" description="UspA" evidence="5">
    <location>
        <begin position="9"/>
        <end position="75"/>
    </location>
</feature>
<dbReference type="PANTHER" id="PTHR46268">
    <property type="entry name" value="STRESS RESPONSE PROTEIN NHAX"/>
    <property type="match status" value="1"/>
</dbReference>
<comment type="caution">
    <text evidence="6">The sequence shown here is derived from an EMBL/GenBank/DDBJ whole genome shotgun (WGS) entry which is preliminary data.</text>
</comment>
<dbReference type="InterPro" id="IPR006016">
    <property type="entry name" value="UspA"/>
</dbReference>
<dbReference type="InterPro" id="IPR006015">
    <property type="entry name" value="Universal_stress_UspA"/>
</dbReference>
<dbReference type="SUPFAM" id="SSF52402">
    <property type="entry name" value="Adenine nucleotide alpha hydrolases-like"/>
    <property type="match status" value="2"/>
</dbReference>
<feature type="region of interest" description="Disordered" evidence="4">
    <location>
        <begin position="78"/>
        <end position="131"/>
    </location>
</feature>
<reference evidence="6" key="1">
    <citation type="journal article" date="2014" name="Int. J. Syst. Evol. Microbiol.">
        <title>Complete genome sequence of Corynebacterium casei LMG S-19264T (=DSM 44701T), isolated from a smear-ripened cheese.</title>
        <authorList>
            <consortium name="US DOE Joint Genome Institute (JGI-PGF)"/>
            <person name="Walter F."/>
            <person name="Albersmeier A."/>
            <person name="Kalinowski J."/>
            <person name="Ruckert C."/>
        </authorList>
    </citation>
    <scope>NUCLEOTIDE SEQUENCE</scope>
    <source>
        <strain evidence="6">CGMCC 4.7679</strain>
    </source>
</reference>
<dbReference type="Gene3D" id="3.40.50.620">
    <property type="entry name" value="HUPs"/>
    <property type="match status" value="3"/>
</dbReference>
<dbReference type="AlphaFoldDB" id="A0A8H9J1I2"/>
<dbReference type="InterPro" id="IPR014729">
    <property type="entry name" value="Rossmann-like_a/b/a_fold"/>
</dbReference>
<feature type="domain" description="UspA" evidence="5">
    <location>
        <begin position="231"/>
        <end position="364"/>
    </location>
</feature>
<evidence type="ECO:0000259" key="5">
    <source>
        <dbReference type="Pfam" id="PF00582"/>
    </source>
</evidence>
<dbReference type="Pfam" id="PF00582">
    <property type="entry name" value="Usp"/>
    <property type="match status" value="3"/>
</dbReference>
<proteinExistence type="inferred from homology"/>
<keyword evidence="2" id="KW-0547">Nucleotide-binding</keyword>
<dbReference type="EMBL" id="BNAV01000005">
    <property type="protein sequence ID" value="GHF60751.1"/>
    <property type="molecule type" value="Genomic_DNA"/>
</dbReference>
<dbReference type="GO" id="GO:0005524">
    <property type="term" value="F:ATP binding"/>
    <property type="evidence" value="ECO:0007669"/>
    <property type="project" value="UniProtKB-KW"/>
</dbReference>
<dbReference type="OrthoDB" id="3404132at2"/>
<dbReference type="PRINTS" id="PR01438">
    <property type="entry name" value="UNVRSLSTRESS"/>
</dbReference>
<evidence type="ECO:0000256" key="3">
    <source>
        <dbReference type="ARBA" id="ARBA00022840"/>
    </source>
</evidence>
<name>A0A8H9J1I2_9PSEU</name>
<comment type="similarity">
    <text evidence="1">Belongs to the universal stress protein A family.</text>
</comment>